<dbReference type="AlphaFoldDB" id="A0A7C9HK72"/>
<reference evidence="3 4" key="1">
    <citation type="submission" date="2019-12" db="EMBL/GenBank/DDBJ databases">
        <authorList>
            <person name="Xu J."/>
        </authorList>
    </citation>
    <scope>NUCLEOTIDE SEQUENCE [LARGE SCALE GENOMIC DNA]</scope>
    <source>
        <strain evidence="3 4">HX-5-24</strain>
    </source>
</reference>
<feature type="chain" id="PRO_5028929801" evidence="2">
    <location>
        <begin position="23"/>
        <end position="551"/>
    </location>
</feature>
<dbReference type="PANTHER" id="PTHR40940:SF1">
    <property type="entry name" value="PROTEIN BATD"/>
    <property type="match status" value="1"/>
</dbReference>
<keyword evidence="1" id="KW-1133">Transmembrane helix</keyword>
<dbReference type="PANTHER" id="PTHR40940">
    <property type="entry name" value="PROTEIN BATD-RELATED"/>
    <property type="match status" value="1"/>
</dbReference>
<proteinExistence type="predicted"/>
<name>A0A7C9HK72_9GAMM</name>
<sequence length="551" mass="58855">MMRKWAVAMLVLFALLAPQAHAQVRAWLDRDRIEAGETTTLNVAADSAQGGPDYAPLERDFILSGHSSARSARAENGRITVSAQYSVVLQPRREGVITIPSLRIGGQTTPPLTLTVAPMSRVPTKAGDDAFIESEIDDGDPWVQQAVGLKVRLYTAVPLVSGALEQSQPEGATLRKVGQDLQYSQEMGGRRYNVVERRFLVIGERSGRIVLPGARFRGQGVGGFFDDLLGDGRRPLAADAPDRVVQVRAIPANAPQPWLPLTDLRLRYVALPQAVRAGESATVQIEAIADGAVAAQMPELKLASSGAAQVFPAALQADESFTEGRPRTTLSRTFSIVPTRAGALRIDPPRLEWWDVRAGVARTATLPPIELQVTPGTGANANGVPGVGAPADVADATQTGDGRIAIPGIQGRVLPWAATAAAFALLWLFTLLFFLGRHPTHAHKTELPAKSASPRPDLKRALADGDLGDIAETLCASVDPPAADIDALRARIADADQRAALDALQRARWAGADPRTARESLRRAFTRGVRLEKPARAANVPEPLPPLYPPA</sequence>
<evidence type="ECO:0000256" key="1">
    <source>
        <dbReference type="SAM" id="Phobius"/>
    </source>
</evidence>
<protein>
    <submittedName>
        <fullName evidence="3">Protein BatD</fullName>
    </submittedName>
</protein>
<accession>A0A7C9HK72</accession>
<feature type="signal peptide" evidence="2">
    <location>
        <begin position="1"/>
        <end position="22"/>
    </location>
</feature>
<feature type="transmembrane region" description="Helical" evidence="1">
    <location>
        <begin position="413"/>
        <end position="435"/>
    </location>
</feature>
<evidence type="ECO:0000256" key="2">
    <source>
        <dbReference type="SAM" id="SignalP"/>
    </source>
</evidence>
<gene>
    <name evidence="3" type="ORF">GN331_00355</name>
</gene>
<keyword evidence="1" id="KW-0472">Membrane</keyword>
<organism evidence="3 4">
    <name type="scientific">Noviluteimonas gilva</name>
    <dbReference type="NCBI Taxonomy" id="2682097"/>
    <lineage>
        <taxon>Bacteria</taxon>
        <taxon>Pseudomonadati</taxon>
        <taxon>Pseudomonadota</taxon>
        <taxon>Gammaproteobacteria</taxon>
        <taxon>Lysobacterales</taxon>
        <taxon>Lysobacteraceae</taxon>
        <taxon>Noviluteimonas</taxon>
    </lineage>
</organism>
<dbReference type="Pfam" id="PF13584">
    <property type="entry name" value="BatD"/>
    <property type="match status" value="1"/>
</dbReference>
<dbReference type="Proteomes" id="UP000479692">
    <property type="component" value="Unassembled WGS sequence"/>
</dbReference>
<evidence type="ECO:0000313" key="3">
    <source>
        <dbReference type="EMBL" id="MUV12656.1"/>
    </source>
</evidence>
<keyword evidence="1" id="KW-0812">Transmembrane</keyword>
<keyword evidence="4" id="KW-1185">Reference proteome</keyword>
<comment type="caution">
    <text evidence="3">The sequence shown here is derived from an EMBL/GenBank/DDBJ whole genome shotgun (WGS) entry which is preliminary data.</text>
</comment>
<keyword evidence="2" id="KW-0732">Signal</keyword>
<evidence type="ECO:0000313" key="4">
    <source>
        <dbReference type="Proteomes" id="UP000479692"/>
    </source>
</evidence>
<dbReference type="EMBL" id="WOXT01000001">
    <property type="protein sequence ID" value="MUV12656.1"/>
    <property type="molecule type" value="Genomic_DNA"/>
</dbReference>
<dbReference type="InterPro" id="IPR025738">
    <property type="entry name" value="BatD"/>
</dbReference>